<dbReference type="InterPro" id="IPR012318">
    <property type="entry name" value="HTH_CRP"/>
</dbReference>
<dbReference type="PROSITE" id="PS51063">
    <property type="entry name" value="HTH_CRP_2"/>
    <property type="match status" value="1"/>
</dbReference>
<dbReference type="InterPro" id="IPR018490">
    <property type="entry name" value="cNMP-bd_dom_sf"/>
</dbReference>
<dbReference type="InterPro" id="IPR000595">
    <property type="entry name" value="cNMP-bd_dom"/>
</dbReference>
<keyword evidence="2" id="KW-0238">DNA-binding</keyword>
<protein>
    <submittedName>
        <fullName evidence="5">cAMP-binding proteins - catabolite gene activator and regulatory subunit of cAMP-dependent protein kinases</fullName>
    </submittedName>
</protein>
<sequence>MVMNSEQDESCLVCRLRYYIDISDRDERLLRKLEENQISIAAKADLNAQDNIDSLFVVKSGWLYSYVDLDETSRQVLRIHYPGDVVGLTDVAMQESFGTVKAATKAVLCPFPKKHLDDIFTQSPRLTALIFSLGMLEQVVLMDRLKIIGRMSAVDRVAHFLLEIHARLKIHAPKDVDGEFDIPLTQEAIGDAIGLTNVSVSNALTQLEFDGYLRCNKRRVTFREMEKLKEKINFKDRYFKIDTKWFPDA</sequence>
<evidence type="ECO:0000259" key="4">
    <source>
        <dbReference type="PROSITE" id="PS51063"/>
    </source>
</evidence>
<dbReference type="InterPro" id="IPR036390">
    <property type="entry name" value="WH_DNA-bd_sf"/>
</dbReference>
<dbReference type="InterPro" id="IPR014710">
    <property type="entry name" value="RmlC-like_jellyroll"/>
</dbReference>
<gene>
    <name evidence="5" type="ORF">HELGO_WM44547</name>
</gene>
<keyword evidence="3" id="KW-0804">Transcription</keyword>
<accession>A0A6S6T2G8</accession>
<evidence type="ECO:0000256" key="3">
    <source>
        <dbReference type="ARBA" id="ARBA00023163"/>
    </source>
</evidence>
<organism evidence="5">
    <name type="scientific">uncultured Thiotrichaceae bacterium</name>
    <dbReference type="NCBI Taxonomy" id="298394"/>
    <lineage>
        <taxon>Bacteria</taxon>
        <taxon>Pseudomonadati</taxon>
        <taxon>Pseudomonadota</taxon>
        <taxon>Gammaproteobacteria</taxon>
        <taxon>Thiotrichales</taxon>
        <taxon>Thiotrichaceae</taxon>
        <taxon>environmental samples</taxon>
    </lineage>
</organism>
<proteinExistence type="predicted"/>
<dbReference type="EMBL" id="CACVAV010000242">
    <property type="protein sequence ID" value="CAA6814981.1"/>
    <property type="molecule type" value="Genomic_DNA"/>
</dbReference>
<dbReference type="Gene3D" id="2.60.120.10">
    <property type="entry name" value="Jelly Rolls"/>
    <property type="match status" value="1"/>
</dbReference>
<dbReference type="Gene3D" id="1.10.10.10">
    <property type="entry name" value="Winged helix-like DNA-binding domain superfamily/Winged helix DNA-binding domain"/>
    <property type="match status" value="1"/>
</dbReference>
<dbReference type="SUPFAM" id="SSF46785">
    <property type="entry name" value="Winged helix' DNA-binding domain"/>
    <property type="match status" value="1"/>
</dbReference>
<dbReference type="Pfam" id="PF00027">
    <property type="entry name" value="cNMP_binding"/>
    <property type="match status" value="1"/>
</dbReference>
<dbReference type="SUPFAM" id="SSF51206">
    <property type="entry name" value="cAMP-binding domain-like"/>
    <property type="match status" value="1"/>
</dbReference>
<evidence type="ECO:0000256" key="2">
    <source>
        <dbReference type="ARBA" id="ARBA00023125"/>
    </source>
</evidence>
<dbReference type="AlphaFoldDB" id="A0A6S6T2G8"/>
<dbReference type="InterPro" id="IPR036388">
    <property type="entry name" value="WH-like_DNA-bd_sf"/>
</dbReference>
<dbReference type="GO" id="GO:0003677">
    <property type="term" value="F:DNA binding"/>
    <property type="evidence" value="ECO:0007669"/>
    <property type="project" value="UniProtKB-KW"/>
</dbReference>
<keyword evidence="1" id="KW-0805">Transcription regulation</keyword>
<dbReference type="SMART" id="SM00419">
    <property type="entry name" value="HTH_CRP"/>
    <property type="match status" value="1"/>
</dbReference>
<dbReference type="GO" id="GO:0006355">
    <property type="term" value="P:regulation of DNA-templated transcription"/>
    <property type="evidence" value="ECO:0007669"/>
    <property type="project" value="InterPro"/>
</dbReference>
<evidence type="ECO:0000256" key="1">
    <source>
        <dbReference type="ARBA" id="ARBA00023015"/>
    </source>
</evidence>
<evidence type="ECO:0000313" key="5">
    <source>
        <dbReference type="EMBL" id="CAA6814981.1"/>
    </source>
</evidence>
<name>A0A6S6T2G8_9GAMM</name>
<dbReference type="CDD" id="cd00038">
    <property type="entry name" value="CAP_ED"/>
    <property type="match status" value="1"/>
</dbReference>
<dbReference type="Pfam" id="PF13545">
    <property type="entry name" value="HTH_Crp_2"/>
    <property type="match status" value="1"/>
</dbReference>
<feature type="domain" description="HTH crp-type" evidence="4">
    <location>
        <begin position="151"/>
        <end position="226"/>
    </location>
</feature>
<reference evidence="5" key="1">
    <citation type="submission" date="2020-01" db="EMBL/GenBank/DDBJ databases">
        <authorList>
            <person name="Meier V. D."/>
            <person name="Meier V D."/>
        </authorList>
    </citation>
    <scope>NUCLEOTIDE SEQUENCE</scope>
    <source>
        <strain evidence="5">HLG_WM_MAG_08</strain>
    </source>
</reference>